<dbReference type="Pfam" id="PF04984">
    <property type="entry name" value="Phage_sheath_1"/>
    <property type="match status" value="1"/>
</dbReference>
<dbReference type="AlphaFoldDB" id="A0A2R8BLT8"/>
<accession>A0A2R8BLT8</accession>
<dbReference type="InterPro" id="IPR052042">
    <property type="entry name" value="Tail_sheath_structural"/>
</dbReference>
<dbReference type="PANTHER" id="PTHR35861:SF1">
    <property type="entry name" value="PHAGE TAIL SHEATH PROTEIN"/>
    <property type="match status" value="1"/>
</dbReference>
<name>A0A2R8BLT8_9RHOB</name>
<dbReference type="InterPro" id="IPR035089">
    <property type="entry name" value="Phage_sheath_subtilisin"/>
</dbReference>
<reference evidence="4 5" key="1">
    <citation type="submission" date="2018-03" db="EMBL/GenBank/DDBJ databases">
        <authorList>
            <person name="Keele B.F."/>
        </authorList>
    </citation>
    <scope>NUCLEOTIDE SEQUENCE [LARGE SCALE GENOMIC DNA]</scope>
    <source>
        <strain evidence="4 5">CECT 8626</strain>
    </source>
</reference>
<dbReference type="OrthoDB" id="9767864at2"/>
<proteinExistence type="inferred from homology"/>
<dbReference type="Gene3D" id="3.40.50.11780">
    <property type="match status" value="1"/>
</dbReference>
<dbReference type="PANTHER" id="PTHR35861">
    <property type="match status" value="1"/>
</dbReference>
<gene>
    <name evidence="4" type="primary">gpFI_2</name>
    <name evidence="4" type="ORF">DEA8626_03353</name>
</gene>
<feature type="domain" description="Tail sheath protein subtilisin-like" evidence="2">
    <location>
        <begin position="90"/>
        <end position="264"/>
    </location>
</feature>
<evidence type="ECO:0000256" key="1">
    <source>
        <dbReference type="ARBA" id="ARBA00008005"/>
    </source>
</evidence>
<evidence type="ECO:0000259" key="3">
    <source>
        <dbReference type="Pfam" id="PF17482"/>
    </source>
</evidence>
<organism evidence="4 5">
    <name type="scientific">Albidovulum aquaemixtae</name>
    <dbReference type="NCBI Taxonomy" id="1542388"/>
    <lineage>
        <taxon>Bacteria</taxon>
        <taxon>Pseudomonadati</taxon>
        <taxon>Pseudomonadota</taxon>
        <taxon>Alphaproteobacteria</taxon>
        <taxon>Rhodobacterales</taxon>
        <taxon>Paracoccaceae</taxon>
        <taxon>Albidovulum</taxon>
    </lineage>
</organism>
<evidence type="ECO:0000259" key="2">
    <source>
        <dbReference type="Pfam" id="PF04984"/>
    </source>
</evidence>
<protein>
    <submittedName>
        <fullName evidence="4">Prophage major tail sheath protein</fullName>
    </submittedName>
</protein>
<dbReference type="Proteomes" id="UP000244924">
    <property type="component" value="Unassembled WGS sequence"/>
</dbReference>
<dbReference type="Pfam" id="PF17482">
    <property type="entry name" value="Phage_sheath_1C"/>
    <property type="match status" value="1"/>
</dbReference>
<comment type="similarity">
    <text evidence="1">Belongs to the myoviridae tail sheath protein family.</text>
</comment>
<dbReference type="EMBL" id="OMOQ01000003">
    <property type="protein sequence ID" value="SPH24303.1"/>
    <property type="molecule type" value="Genomic_DNA"/>
</dbReference>
<dbReference type="RefSeq" id="WP_108854323.1">
    <property type="nucleotide sequence ID" value="NZ_OMOQ01000003.1"/>
</dbReference>
<evidence type="ECO:0000313" key="5">
    <source>
        <dbReference type="Proteomes" id="UP000244924"/>
    </source>
</evidence>
<sequence length="381" mass="41071">MSNYQTPGVYVEEVSTGAKPIGMVGTSTAAFLGAAPRAGAHVGKPRPCHNWSQFVADYAEADSTSNDLAVAVQGFFLNGGGRCFIVNTGTEADLAGGLEALEAFDEIAIVCAPGQGDAAAYEAVLIHCEKLGDRVAILDFPADAEDLEALKKVASASGGGSGFRPRSSEDGYGAVYFPHLIVRDPFDPSRTLDAAPSGHIAGIYARTDAKRGVHKPPANETVRGALGLKKLVSRAEQGELNKAGVNVIRFFPTSGIRVWGARTLADEASEWRYINVRRLVNMIKESIEEGTRWTVFEPNDMTLWKSVERNVRAFLTLLWRQGALLGETPEQAFFVRCDDETNTPESIDAGRLITEIGIAPVKPAEFIVFRLGMIRPDEDQG</sequence>
<evidence type="ECO:0000313" key="4">
    <source>
        <dbReference type="EMBL" id="SPH24303.1"/>
    </source>
</evidence>
<dbReference type="InterPro" id="IPR020287">
    <property type="entry name" value="Tail_sheath_C"/>
</dbReference>
<keyword evidence="5" id="KW-1185">Reference proteome</keyword>
<feature type="domain" description="Tail sheath protein C-terminal" evidence="3">
    <location>
        <begin position="268"/>
        <end position="371"/>
    </location>
</feature>